<dbReference type="Gene3D" id="3.40.50.620">
    <property type="entry name" value="HUPs"/>
    <property type="match status" value="1"/>
</dbReference>
<dbReference type="CDD" id="cd01992">
    <property type="entry name" value="TilS_N"/>
    <property type="match status" value="1"/>
</dbReference>
<evidence type="ECO:0000256" key="6">
    <source>
        <dbReference type="ARBA" id="ARBA00022840"/>
    </source>
</evidence>
<dbReference type="SUPFAM" id="SSF56037">
    <property type="entry name" value="PheT/TilS domain"/>
    <property type="match status" value="1"/>
</dbReference>
<dbReference type="SUPFAM" id="SSF82829">
    <property type="entry name" value="MesJ substrate recognition domain-like"/>
    <property type="match status" value="1"/>
</dbReference>
<gene>
    <name evidence="8 10" type="primary">tilS</name>
    <name evidence="10" type="ORF">GIX10_03415</name>
</gene>
<dbReference type="Proteomes" id="UP000473854">
    <property type="component" value="Unassembled WGS sequence"/>
</dbReference>
<dbReference type="InterPro" id="IPR012094">
    <property type="entry name" value="tRNA_Ile_lys_synt"/>
</dbReference>
<evidence type="ECO:0000256" key="7">
    <source>
        <dbReference type="ARBA" id="ARBA00048539"/>
    </source>
</evidence>
<comment type="similarity">
    <text evidence="8">Belongs to the tRNA(Ile)-lysidine synthase family.</text>
</comment>
<evidence type="ECO:0000256" key="5">
    <source>
        <dbReference type="ARBA" id="ARBA00022741"/>
    </source>
</evidence>
<comment type="catalytic activity">
    <reaction evidence="7 8">
        <text>cytidine(34) in tRNA(Ile2) + L-lysine + ATP = lysidine(34) in tRNA(Ile2) + AMP + diphosphate + H(+)</text>
        <dbReference type="Rhea" id="RHEA:43744"/>
        <dbReference type="Rhea" id="RHEA-COMP:10625"/>
        <dbReference type="Rhea" id="RHEA-COMP:10670"/>
        <dbReference type="ChEBI" id="CHEBI:15378"/>
        <dbReference type="ChEBI" id="CHEBI:30616"/>
        <dbReference type="ChEBI" id="CHEBI:32551"/>
        <dbReference type="ChEBI" id="CHEBI:33019"/>
        <dbReference type="ChEBI" id="CHEBI:82748"/>
        <dbReference type="ChEBI" id="CHEBI:83665"/>
        <dbReference type="ChEBI" id="CHEBI:456215"/>
        <dbReference type="EC" id="6.3.4.19"/>
    </reaction>
</comment>
<protein>
    <recommendedName>
        <fullName evidence="8">tRNA(Ile)-lysidine synthase</fullName>
        <ecNumber evidence="8">6.3.4.19</ecNumber>
    </recommendedName>
    <alternativeName>
        <fullName evidence="8">tRNA(Ile)-2-lysyl-cytidine synthase</fullName>
    </alternativeName>
    <alternativeName>
        <fullName evidence="8">tRNA(Ile)-lysidine synthetase</fullName>
    </alternativeName>
</protein>
<dbReference type="EC" id="6.3.4.19" evidence="8"/>
<feature type="domain" description="Lysidine-tRNA(Ile) synthetase C-terminal" evidence="9">
    <location>
        <begin position="372"/>
        <end position="446"/>
    </location>
</feature>
<evidence type="ECO:0000313" key="10">
    <source>
        <dbReference type="EMBL" id="MTD10501.1"/>
    </source>
</evidence>
<keyword evidence="5 8" id="KW-0547">Nucleotide-binding</keyword>
<dbReference type="GO" id="GO:0005737">
    <property type="term" value="C:cytoplasm"/>
    <property type="evidence" value="ECO:0007669"/>
    <property type="project" value="UniProtKB-SubCell"/>
</dbReference>
<comment type="function">
    <text evidence="8">Ligates lysine onto the cytidine present at position 34 of the AUA codon-specific tRNA(Ile) that contains the anticodon CAU, in an ATP-dependent manner. Cytidine is converted to lysidine, thus changing the amino acid specificity of the tRNA from methionine to isoleucine.</text>
</comment>
<dbReference type="SUPFAM" id="SSF52402">
    <property type="entry name" value="Adenine nucleotide alpha hydrolases-like"/>
    <property type="match status" value="1"/>
</dbReference>
<dbReference type="RefSeq" id="WP_154772132.1">
    <property type="nucleotide sequence ID" value="NZ_WLYL01000006.1"/>
</dbReference>
<dbReference type="AlphaFoldDB" id="A0A6L6GD26"/>
<dbReference type="InterPro" id="IPR011063">
    <property type="entry name" value="TilS/TtcA_N"/>
</dbReference>
<evidence type="ECO:0000256" key="2">
    <source>
        <dbReference type="ARBA" id="ARBA00022490"/>
    </source>
</evidence>
<dbReference type="Gene3D" id="1.20.59.20">
    <property type="match status" value="1"/>
</dbReference>
<comment type="caution">
    <text evidence="10">The sequence shown here is derived from an EMBL/GenBank/DDBJ whole genome shotgun (WGS) entry which is preliminary data.</text>
</comment>
<dbReference type="InterPro" id="IPR014729">
    <property type="entry name" value="Rossmann-like_a/b/a_fold"/>
</dbReference>
<dbReference type="Pfam" id="PF01171">
    <property type="entry name" value="ATP_bind_3"/>
    <property type="match status" value="1"/>
</dbReference>
<dbReference type="InterPro" id="IPR012796">
    <property type="entry name" value="Lysidine-tRNA-synth_C"/>
</dbReference>
<evidence type="ECO:0000256" key="4">
    <source>
        <dbReference type="ARBA" id="ARBA00022694"/>
    </source>
</evidence>
<accession>A0A6L6GD26</accession>
<feature type="binding site" evidence="8">
    <location>
        <begin position="38"/>
        <end position="43"/>
    </location>
    <ligand>
        <name>ATP</name>
        <dbReference type="ChEBI" id="CHEBI:30616"/>
    </ligand>
</feature>
<proteinExistence type="inferred from homology"/>
<keyword evidence="3 8" id="KW-0436">Ligase</keyword>
<organism evidence="10 11">
    <name type="scientific">Acinetobacter faecalis</name>
    <dbReference type="NCBI Taxonomy" id="2665161"/>
    <lineage>
        <taxon>Bacteria</taxon>
        <taxon>Pseudomonadati</taxon>
        <taxon>Pseudomonadota</taxon>
        <taxon>Gammaproteobacteria</taxon>
        <taxon>Moraxellales</taxon>
        <taxon>Moraxellaceae</taxon>
        <taxon>Acinetobacter</taxon>
    </lineage>
</organism>
<keyword evidence="6 8" id="KW-0067">ATP-binding</keyword>
<keyword evidence="4 8" id="KW-0819">tRNA processing</keyword>
<name>A0A6L6GD26_9GAMM</name>
<comment type="subcellular location">
    <subcellularLocation>
        <location evidence="1 8">Cytoplasm</location>
    </subcellularLocation>
</comment>
<dbReference type="HAMAP" id="MF_01161">
    <property type="entry name" value="tRNA_Ile_lys_synt"/>
    <property type="match status" value="1"/>
</dbReference>
<dbReference type="InterPro" id="IPR012795">
    <property type="entry name" value="tRNA_Ile_lys_synt_N"/>
</dbReference>
<dbReference type="GO" id="GO:0032267">
    <property type="term" value="F:tRNA(Ile)-lysidine synthase activity"/>
    <property type="evidence" value="ECO:0007669"/>
    <property type="project" value="UniProtKB-EC"/>
</dbReference>
<evidence type="ECO:0000256" key="8">
    <source>
        <dbReference type="HAMAP-Rule" id="MF_01161"/>
    </source>
</evidence>
<evidence type="ECO:0000256" key="3">
    <source>
        <dbReference type="ARBA" id="ARBA00022598"/>
    </source>
</evidence>
<dbReference type="Pfam" id="PF09179">
    <property type="entry name" value="TilS"/>
    <property type="match status" value="1"/>
</dbReference>
<evidence type="ECO:0000259" key="9">
    <source>
        <dbReference type="SMART" id="SM00977"/>
    </source>
</evidence>
<sequence>MRSALPAFNEVWQQQFRSNFLKKLQNFPENSSFLIGCSGGMDSMLLLHLMSFLCPEKVRAIYVDHQLQSSSEQWGEFVFAQCQQLNIPCIVQAVNVAEGNLESQARSARYQAYSQHIQPNEILLLAHHQQDQAETLMLRLLSGAGIHGLSAMREIDCRENLTIWRPLLNIPHEQICQWATQLNVQNIQDPTNNDIHYDRAWCREELWHILQSRFSKMQQALSRTSYLMQDAEDILHEVLQQDLSACGNDIELDLKIFDQLNAPRQRQLLSSWMKGEGQYRPSFDMVERIQNEVIHSKKDAQASLHWNGFYYVRYQEKLYRIAKEDYLAEKTVSGDLENIQFQLNDKILLLSGVYKIQSEEIGLSSALLNEKLIIEQRKGGEKIHLYGRIGSWPLKKAIQEAHIFPWQRHTIQILSIDNVMLGVFTPKGFWLAQSVYCEAGGWQPKLMNKDQTHR</sequence>
<dbReference type="NCBIfam" id="TIGR02433">
    <property type="entry name" value="lysidine_TilS_C"/>
    <property type="match status" value="1"/>
</dbReference>
<comment type="domain">
    <text evidence="8">The N-terminal region contains the highly conserved SGGXDS motif, predicted to be a P-loop motif involved in ATP binding.</text>
</comment>
<dbReference type="PANTHER" id="PTHR43033">
    <property type="entry name" value="TRNA(ILE)-LYSIDINE SYNTHASE-RELATED"/>
    <property type="match status" value="1"/>
</dbReference>
<dbReference type="InterPro" id="IPR015262">
    <property type="entry name" value="tRNA_Ile_lys_synt_subst-bd"/>
</dbReference>
<dbReference type="EMBL" id="WLYL01000006">
    <property type="protein sequence ID" value="MTD10501.1"/>
    <property type="molecule type" value="Genomic_DNA"/>
</dbReference>
<dbReference type="PANTHER" id="PTHR43033:SF1">
    <property type="entry name" value="TRNA(ILE)-LYSIDINE SYNTHASE-RELATED"/>
    <property type="match status" value="1"/>
</dbReference>
<reference evidence="10 11" key="1">
    <citation type="submission" date="2019-11" db="EMBL/GenBank/DDBJ databases">
        <authorList>
            <person name="An D."/>
        </authorList>
    </citation>
    <scope>NUCLEOTIDE SEQUENCE [LARGE SCALE GENOMIC DNA]</scope>
    <source>
        <strain evidence="10 11">YIM 103518</strain>
    </source>
</reference>
<evidence type="ECO:0000313" key="11">
    <source>
        <dbReference type="Proteomes" id="UP000473854"/>
    </source>
</evidence>
<dbReference type="NCBIfam" id="TIGR02432">
    <property type="entry name" value="lysidine_TilS_N"/>
    <property type="match status" value="1"/>
</dbReference>
<dbReference type="SMART" id="SM00977">
    <property type="entry name" value="TilS_C"/>
    <property type="match status" value="1"/>
</dbReference>
<evidence type="ECO:0000256" key="1">
    <source>
        <dbReference type="ARBA" id="ARBA00004496"/>
    </source>
</evidence>
<dbReference type="GO" id="GO:0006400">
    <property type="term" value="P:tRNA modification"/>
    <property type="evidence" value="ECO:0007669"/>
    <property type="project" value="UniProtKB-UniRule"/>
</dbReference>
<keyword evidence="2 8" id="KW-0963">Cytoplasm</keyword>
<dbReference type="GO" id="GO:0005524">
    <property type="term" value="F:ATP binding"/>
    <property type="evidence" value="ECO:0007669"/>
    <property type="project" value="UniProtKB-UniRule"/>
</dbReference>
<dbReference type="Pfam" id="PF11734">
    <property type="entry name" value="TilS_C"/>
    <property type="match status" value="1"/>
</dbReference>